<organism evidence="1 2">
    <name type="scientific">Nitratireductor basaltis</name>
    <dbReference type="NCBI Taxonomy" id="472175"/>
    <lineage>
        <taxon>Bacteria</taxon>
        <taxon>Pseudomonadati</taxon>
        <taxon>Pseudomonadota</taxon>
        <taxon>Alphaproteobacteria</taxon>
        <taxon>Hyphomicrobiales</taxon>
        <taxon>Phyllobacteriaceae</taxon>
        <taxon>Nitratireductor</taxon>
    </lineage>
</organism>
<dbReference type="PIRSF" id="PIRSF015736">
    <property type="entry name" value="MI"/>
    <property type="match status" value="1"/>
</dbReference>
<dbReference type="InterPro" id="IPR026286">
    <property type="entry name" value="MaiA/AMDase"/>
</dbReference>
<proteinExistence type="predicted"/>
<gene>
    <name evidence="1" type="ORF">EL18_01823</name>
</gene>
<dbReference type="Pfam" id="PF17645">
    <property type="entry name" value="Amdase"/>
    <property type="match status" value="1"/>
</dbReference>
<dbReference type="OrthoDB" id="9816064at2"/>
<evidence type="ECO:0000313" key="2">
    <source>
        <dbReference type="Proteomes" id="UP000053675"/>
    </source>
</evidence>
<accession>A0A084UCU7</accession>
<dbReference type="PANTHER" id="PTHR40267:SF1">
    <property type="entry name" value="BLR3294 PROTEIN"/>
    <property type="match status" value="1"/>
</dbReference>
<dbReference type="PATRIC" id="fig|472175.3.peg.1831"/>
<sequence>MNAPTKPVIGTILLATDLVTENDIRAIVPPHVTVCATRVPFENPTSPEQLRRTLPHLGEAARWLVPGVELGALYFSCTSATVVLGEDNVARAIGETRPEVKPVTPIMAAKRAFRALGAKKIAVMTPYIASTAKAIVDHLEEHGFEVLNAHGLNMEDDRDMARLPAEPIIEAAEIAMVEGAEALFISCTALPAATLVPEIERRIGIPVVTSNLAGLWMSMRRAGVTDRLGEKGKLLDLDLPEDAA</sequence>
<dbReference type="Proteomes" id="UP000053675">
    <property type="component" value="Unassembled WGS sequence"/>
</dbReference>
<dbReference type="InterPro" id="IPR053714">
    <property type="entry name" value="Iso_Racemase_Enz_sf"/>
</dbReference>
<reference evidence="1 2" key="1">
    <citation type="submission" date="2014-05" db="EMBL/GenBank/DDBJ databases">
        <title>Draft Genome Sequence of Nitratireductor basaltis Strain UMTGB225, A Marine Bacterium Isolated from Green Barrel Tunicate.</title>
        <authorList>
            <person name="Gan H.Y."/>
        </authorList>
    </citation>
    <scope>NUCLEOTIDE SEQUENCE [LARGE SCALE GENOMIC DNA]</scope>
    <source>
        <strain evidence="1 2">UMTGB225</strain>
    </source>
</reference>
<name>A0A084UCU7_9HYPH</name>
<dbReference type="PANTHER" id="PTHR40267">
    <property type="entry name" value="BLR3294 PROTEIN"/>
    <property type="match status" value="1"/>
</dbReference>
<keyword evidence="2" id="KW-1185">Reference proteome</keyword>
<dbReference type="EMBL" id="JMQM01000001">
    <property type="protein sequence ID" value="KFB10783.1"/>
    <property type="molecule type" value="Genomic_DNA"/>
</dbReference>
<dbReference type="Gene3D" id="3.40.50.12500">
    <property type="match status" value="1"/>
</dbReference>
<comment type="caution">
    <text evidence="1">The sequence shown here is derived from an EMBL/GenBank/DDBJ whole genome shotgun (WGS) entry which is preliminary data.</text>
</comment>
<dbReference type="STRING" id="472175.EL18_01823"/>
<protein>
    <submittedName>
        <fullName evidence="1">Ectoine utilization protein EutA</fullName>
    </submittedName>
</protein>
<dbReference type="AlphaFoldDB" id="A0A084UCU7"/>
<dbReference type="RefSeq" id="WP_051913927.1">
    <property type="nucleotide sequence ID" value="NZ_JMQM01000001.1"/>
</dbReference>
<dbReference type="eggNOG" id="COG3473">
    <property type="taxonomic scope" value="Bacteria"/>
</dbReference>
<evidence type="ECO:0000313" key="1">
    <source>
        <dbReference type="EMBL" id="KFB10783.1"/>
    </source>
</evidence>